<keyword evidence="2" id="KW-1185">Reference proteome</keyword>
<organism evidence="1 2">
    <name type="scientific">Stegodyphus mimosarum</name>
    <name type="common">African social velvet spider</name>
    <dbReference type="NCBI Taxonomy" id="407821"/>
    <lineage>
        <taxon>Eukaryota</taxon>
        <taxon>Metazoa</taxon>
        <taxon>Ecdysozoa</taxon>
        <taxon>Arthropoda</taxon>
        <taxon>Chelicerata</taxon>
        <taxon>Arachnida</taxon>
        <taxon>Araneae</taxon>
        <taxon>Araneomorphae</taxon>
        <taxon>Entelegynae</taxon>
        <taxon>Eresoidea</taxon>
        <taxon>Eresidae</taxon>
        <taxon>Stegodyphus</taxon>
    </lineage>
</organism>
<accession>A0A087U0N3</accession>
<evidence type="ECO:0000313" key="2">
    <source>
        <dbReference type="Proteomes" id="UP000054359"/>
    </source>
</evidence>
<dbReference type="AlphaFoldDB" id="A0A087U0N3"/>
<feature type="non-terminal residue" evidence="1">
    <location>
        <position position="83"/>
    </location>
</feature>
<dbReference type="Proteomes" id="UP000054359">
    <property type="component" value="Unassembled WGS sequence"/>
</dbReference>
<protein>
    <submittedName>
        <fullName evidence="1">Uncharacterized protein</fullName>
    </submittedName>
</protein>
<reference evidence="1 2" key="1">
    <citation type="submission" date="2013-11" db="EMBL/GenBank/DDBJ databases">
        <title>Genome sequencing of Stegodyphus mimosarum.</title>
        <authorList>
            <person name="Bechsgaard J."/>
        </authorList>
    </citation>
    <scope>NUCLEOTIDE SEQUENCE [LARGE SCALE GENOMIC DNA]</scope>
</reference>
<dbReference type="EMBL" id="KK117600">
    <property type="protein sequence ID" value="KFM70922.1"/>
    <property type="molecule type" value="Genomic_DNA"/>
</dbReference>
<evidence type="ECO:0000313" key="1">
    <source>
        <dbReference type="EMBL" id="KFM70922.1"/>
    </source>
</evidence>
<name>A0A087U0N3_STEMI</name>
<sequence>MANTMGWPSSSINYIAAEIEKTEVYRRLMMKLHQLVTDPEVSSDTLEDHIRILINESGYKQKLRNQVYQYIVKNPNLRSNIQQ</sequence>
<proteinExistence type="predicted"/>
<gene>
    <name evidence="1" type="ORF">X975_26672</name>
</gene>